<dbReference type="Proteomes" id="UP001066276">
    <property type="component" value="Chromosome 11"/>
</dbReference>
<evidence type="ECO:0000256" key="1">
    <source>
        <dbReference type="SAM" id="MobiDB-lite"/>
    </source>
</evidence>
<evidence type="ECO:0000313" key="3">
    <source>
        <dbReference type="Proteomes" id="UP001066276"/>
    </source>
</evidence>
<comment type="caution">
    <text evidence="2">The sequence shown here is derived from an EMBL/GenBank/DDBJ whole genome shotgun (WGS) entry which is preliminary data.</text>
</comment>
<dbReference type="EMBL" id="JANPWB010000015">
    <property type="protein sequence ID" value="KAJ1092527.1"/>
    <property type="molecule type" value="Genomic_DNA"/>
</dbReference>
<protein>
    <submittedName>
        <fullName evidence="2">Uncharacterized protein</fullName>
    </submittedName>
</protein>
<reference evidence="2" key="1">
    <citation type="journal article" date="2022" name="bioRxiv">
        <title>Sequencing and chromosome-scale assembly of the giantPleurodeles waltlgenome.</title>
        <authorList>
            <person name="Brown T."/>
            <person name="Elewa A."/>
            <person name="Iarovenko S."/>
            <person name="Subramanian E."/>
            <person name="Araus A.J."/>
            <person name="Petzold A."/>
            <person name="Susuki M."/>
            <person name="Suzuki K.-i.T."/>
            <person name="Hayashi T."/>
            <person name="Toyoda A."/>
            <person name="Oliveira C."/>
            <person name="Osipova E."/>
            <person name="Leigh N.D."/>
            <person name="Simon A."/>
            <person name="Yun M.H."/>
        </authorList>
    </citation>
    <scope>NUCLEOTIDE SEQUENCE</scope>
    <source>
        <strain evidence="2">20211129_DDA</strain>
        <tissue evidence="2">Liver</tissue>
    </source>
</reference>
<dbReference type="AlphaFoldDB" id="A0AAV7LN78"/>
<gene>
    <name evidence="2" type="ORF">NDU88_005637</name>
</gene>
<accession>A0AAV7LN78</accession>
<proteinExistence type="predicted"/>
<organism evidence="2 3">
    <name type="scientific">Pleurodeles waltl</name>
    <name type="common">Iberian ribbed newt</name>
    <dbReference type="NCBI Taxonomy" id="8319"/>
    <lineage>
        <taxon>Eukaryota</taxon>
        <taxon>Metazoa</taxon>
        <taxon>Chordata</taxon>
        <taxon>Craniata</taxon>
        <taxon>Vertebrata</taxon>
        <taxon>Euteleostomi</taxon>
        <taxon>Amphibia</taxon>
        <taxon>Batrachia</taxon>
        <taxon>Caudata</taxon>
        <taxon>Salamandroidea</taxon>
        <taxon>Salamandridae</taxon>
        <taxon>Pleurodelinae</taxon>
        <taxon>Pleurodeles</taxon>
    </lineage>
</organism>
<name>A0AAV7LN78_PLEWA</name>
<dbReference type="Gene3D" id="3.30.250.20">
    <property type="entry name" value="L1 transposable element, C-terminal domain"/>
    <property type="match status" value="1"/>
</dbReference>
<feature type="region of interest" description="Disordered" evidence="1">
    <location>
        <begin position="55"/>
        <end position="102"/>
    </location>
</feature>
<feature type="region of interest" description="Disordered" evidence="1">
    <location>
        <begin position="118"/>
        <end position="152"/>
    </location>
</feature>
<evidence type="ECO:0000313" key="2">
    <source>
        <dbReference type="EMBL" id="KAJ1092527.1"/>
    </source>
</evidence>
<dbReference type="InterPro" id="IPR042566">
    <property type="entry name" value="L1_C"/>
</dbReference>
<feature type="compositionally biased region" description="Polar residues" evidence="1">
    <location>
        <begin position="55"/>
        <end position="74"/>
    </location>
</feature>
<sequence>MLVQRCRASFQEVKKHLRAHGSVNVLIFPVKLKAIYELRSHFFDSPMAARDWLDQNFQGTQSDQQQEFTSQNTGRWPWRARRKQDSVNNGEGGQSPRQVRKRQLEAIQLATTLWDPNHRSSMELSMAGDSDTETEGSVALFPTVTPQTASDL</sequence>
<keyword evidence="3" id="KW-1185">Reference proteome</keyword>